<dbReference type="InterPro" id="IPR001466">
    <property type="entry name" value="Beta-lactam-related"/>
</dbReference>
<dbReference type="Gene3D" id="3.40.710.10">
    <property type="entry name" value="DD-peptidase/beta-lactamase superfamily"/>
    <property type="match status" value="1"/>
</dbReference>
<dbReference type="Pfam" id="PF00144">
    <property type="entry name" value="Beta-lactamase"/>
    <property type="match status" value="1"/>
</dbReference>
<dbReference type="EC" id="3.1.1.103" evidence="3"/>
<accession>A0ABZ3B7X4</accession>
<protein>
    <submittedName>
        <fullName evidence="3">Serine hydrolase domain-containing protein</fullName>
        <ecNumber evidence="3">3.1.1.103</ecNumber>
    </submittedName>
</protein>
<sequence length="431" mass="47402">MNIFTRYIAPGLLIASVLSGWAGVAFAQTSQRTETAGKELTAGQLTGVSRLLQEYVDKGRIAGGVVQIHQDGRPVLTTAVGWRDKEAKDPMRNDTLFRIASQTKALTSVAILMLMEEGKLTLSAPLSKYLPGWSSTTVAVEKPGGGYDVVPAHRPITLHDLLTHTSGVSYGNGPAVKVWRDAGFLGWYWGDRRETIASAVSRMPRLPMAGQPGEQWIYGYSTDILGVVVEKVSGQTLQAFLTERLIRPLALKDTFFYVPANKANRLAVVYSETAEGRIRRAPDPGEWRDGNYVGQGEYIDGAHQAYSGGAGLLSTAADYSRFLEMIRRGGELDGKRYLRQQTVKQMVSNQIEGVPYPPGMGFGLGFNIRTDAAKAGDPGETGEFAWSGIYHSLYWVDPHNRMTVVYMVQLLPAEHIDDWARLRSVIYQALK</sequence>
<dbReference type="SUPFAM" id="SSF56601">
    <property type="entry name" value="beta-lactamase/transpeptidase-like"/>
    <property type="match status" value="1"/>
</dbReference>
<evidence type="ECO:0000313" key="3">
    <source>
        <dbReference type="EMBL" id="WZV97311.1"/>
    </source>
</evidence>
<feature type="signal peptide" evidence="1">
    <location>
        <begin position="1"/>
        <end position="27"/>
    </location>
</feature>
<dbReference type="RefSeq" id="WP_342321903.1">
    <property type="nucleotide sequence ID" value="NZ_CP151800.1"/>
</dbReference>
<keyword evidence="4" id="KW-1185">Reference proteome</keyword>
<feature type="chain" id="PRO_5047511468" evidence="1">
    <location>
        <begin position="28"/>
        <end position="431"/>
    </location>
</feature>
<dbReference type="EMBL" id="CP151800">
    <property type="protein sequence ID" value="WZV97311.1"/>
    <property type="molecule type" value="Genomic_DNA"/>
</dbReference>
<proteinExistence type="predicted"/>
<evidence type="ECO:0000256" key="1">
    <source>
        <dbReference type="SAM" id="SignalP"/>
    </source>
</evidence>
<dbReference type="PANTHER" id="PTHR43283">
    <property type="entry name" value="BETA-LACTAMASE-RELATED"/>
    <property type="match status" value="1"/>
</dbReference>
<gene>
    <name evidence="3" type="ORF">AAEY27_16805</name>
</gene>
<dbReference type="PANTHER" id="PTHR43283:SF3">
    <property type="entry name" value="BETA-LACTAMASE FAMILY PROTEIN (AFU_ORTHOLOGUE AFUA_5G07500)"/>
    <property type="match status" value="1"/>
</dbReference>
<dbReference type="InterPro" id="IPR050789">
    <property type="entry name" value="Diverse_Enzym_Activities"/>
</dbReference>
<evidence type="ECO:0000313" key="4">
    <source>
        <dbReference type="Proteomes" id="UP001466893"/>
    </source>
</evidence>
<evidence type="ECO:0000259" key="2">
    <source>
        <dbReference type="Pfam" id="PF00144"/>
    </source>
</evidence>
<dbReference type="InterPro" id="IPR012338">
    <property type="entry name" value="Beta-lactam/transpept-like"/>
</dbReference>
<feature type="domain" description="Beta-lactamase-related" evidence="2">
    <location>
        <begin position="49"/>
        <end position="423"/>
    </location>
</feature>
<reference evidence="3 4" key="1">
    <citation type="submission" date="2024-04" db="EMBL/GenBank/DDBJ databases">
        <title>Kosakonia calanthae sp. nov., a halophilic bacterium isolated from leaves of Calanthe tiplacata.</title>
        <authorList>
            <person name="Wu P."/>
        </authorList>
    </citation>
    <scope>NUCLEOTIDE SEQUENCE [LARGE SCALE GENOMIC DNA]</scope>
    <source>
        <strain evidence="3 4">BYX6</strain>
    </source>
</reference>
<dbReference type="Proteomes" id="UP001466893">
    <property type="component" value="Chromosome"/>
</dbReference>
<dbReference type="GO" id="GO:0016787">
    <property type="term" value="F:hydrolase activity"/>
    <property type="evidence" value="ECO:0007669"/>
    <property type="project" value="UniProtKB-KW"/>
</dbReference>
<keyword evidence="3" id="KW-0378">Hydrolase</keyword>
<name>A0ABZ3B7X4_9ENTR</name>
<organism evidence="3 4">
    <name type="scientific">Kosakonia calanthes</name>
    <dbReference type="NCBI Taxonomy" id="3139408"/>
    <lineage>
        <taxon>Bacteria</taxon>
        <taxon>Pseudomonadati</taxon>
        <taxon>Pseudomonadota</taxon>
        <taxon>Gammaproteobacteria</taxon>
        <taxon>Enterobacterales</taxon>
        <taxon>Enterobacteriaceae</taxon>
        <taxon>Kosakonia</taxon>
    </lineage>
</organism>
<keyword evidence="1" id="KW-0732">Signal</keyword>